<feature type="domain" description="KIB1-4 beta-propeller" evidence="1">
    <location>
        <begin position="21"/>
        <end position="107"/>
    </location>
</feature>
<gene>
    <name evidence="2" type="primary">ga23623</name>
    <name evidence="2" type="ORF">PR202_ga23623</name>
</gene>
<sequence length="124" mass="13933">MYPSLLFPEDDDDIGLLQLRSPFTRRTRLLMSLLNVRVSHAPVELDAVLVGRDRFSKLALCSLETFSWAMSARDGWRKYEDMALFRGKLYAVTTTEDLIAFDVDVTDGGGSGGPSLRRIDLVFS</sequence>
<dbReference type="EMBL" id="BQKI01000012">
    <property type="protein sequence ID" value="GJN05944.1"/>
    <property type="molecule type" value="Genomic_DNA"/>
</dbReference>
<evidence type="ECO:0000313" key="2">
    <source>
        <dbReference type="EMBL" id="GJN05944.1"/>
    </source>
</evidence>
<evidence type="ECO:0000259" key="1">
    <source>
        <dbReference type="Pfam" id="PF03478"/>
    </source>
</evidence>
<proteinExistence type="predicted"/>
<evidence type="ECO:0000313" key="3">
    <source>
        <dbReference type="Proteomes" id="UP001054889"/>
    </source>
</evidence>
<dbReference type="Pfam" id="PF03478">
    <property type="entry name" value="Beta-prop_KIB1-4"/>
    <property type="match status" value="1"/>
</dbReference>
<reference evidence="2" key="1">
    <citation type="journal article" date="2018" name="DNA Res.">
        <title>Multiple hybrid de novo genome assembly of finger millet, an orphan allotetraploid crop.</title>
        <authorList>
            <person name="Hatakeyama M."/>
            <person name="Aluri S."/>
            <person name="Balachadran M.T."/>
            <person name="Sivarajan S.R."/>
            <person name="Patrignani A."/>
            <person name="Gruter S."/>
            <person name="Poveda L."/>
            <person name="Shimizu-Inatsugi R."/>
            <person name="Baeten J."/>
            <person name="Francoijs K.J."/>
            <person name="Nataraja K.N."/>
            <person name="Reddy Y.A.N."/>
            <person name="Phadnis S."/>
            <person name="Ravikumar R.L."/>
            <person name="Schlapbach R."/>
            <person name="Sreeman S.M."/>
            <person name="Shimizu K.K."/>
        </authorList>
    </citation>
    <scope>NUCLEOTIDE SEQUENCE</scope>
</reference>
<keyword evidence="3" id="KW-1185">Reference proteome</keyword>
<dbReference type="Proteomes" id="UP001054889">
    <property type="component" value="Unassembled WGS sequence"/>
</dbReference>
<protein>
    <recommendedName>
        <fullName evidence="1">KIB1-4 beta-propeller domain-containing protein</fullName>
    </recommendedName>
</protein>
<reference evidence="2" key="2">
    <citation type="submission" date="2021-12" db="EMBL/GenBank/DDBJ databases">
        <title>Resequencing data analysis of finger millet.</title>
        <authorList>
            <person name="Hatakeyama M."/>
            <person name="Aluri S."/>
            <person name="Balachadran M.T."/>
            <person name="Sivarajan S.R."/>
            <person name="Poveda L."/>
            <person name="Shimizu-Inatsugi R."/>
            <person name="Schlapbach R."/>
            <person name="Sreeman S.M."/>
            <person name="Shimizu K.K."/>
        </authorList>
    </citation>
    <scope>NUCLEOTIDE SEQUENCE</scope>
</reference>
<accession>A0AAV5D6Q1</accession>
<organism evidence="2 3">
    <name type="scientific">Eleusine coracana subsp. coracana</name>
    <dbReference type="NCBI Taxonomy" id="191504"/>
    <lineage>
        <taxon>Eukaryota</taxon>
        <taxon>Viridiplantae</taxon>
        <taxon>Streptophyta</taxon>
        <taxon>Embryophyta</taxon>
        <taxon>Tracheophyta</taxon>
        <taxon>Spermatophyta</taxon>
        <taxon>Magnoliopsida</taxon>
        <taxon>Liliopsida</taxon>
        <taxon>Poales</taxon>
        <taxon>Poaceae</taxon>
        <taxon>PACMAD clade</taxon>
        <taxon>Chloridoideae</taxon>
        <taxon>Cynodonteae</taxon>
        <taxon>Eleusininae</taxon>
        <taxon>Eleusine</taxon>
    </lineage>
</organism>
<dbReference type="AlphaFoldDB" id="A0AAV5D6Q1"/>
<name>A0AAV5D6Q1_ELECO</name>
<dbReference type="InterPro" id="IPR005174">
    <property type="entry name" value="KIB1-4_b-propeller"/>
</dbReference>
<comment type="caution">
    <text evidence="2">The sequence shown here is derived from an EMBL/GenBank/DDBJ whole genome shotgun (WGS) entry which is preliminary data.</text>
</comment>